<comment type="caution">
    <text evidence="1">The sequence shown here is derived from an EMBL/GenBank/DDBJ whole genome shotgun (WGS) entry which is preliminary data.</text>
</comment>
<evidence type="ECO:0000313" key="1">
    <source>
        <dbReference type="EMBL" id="KAI5663822.1"/>
    </source>
</evidence>
<protein>
    <submittedName>
        <fullName evidence="1">Uncharacterized protein</fullName>
    </submittedName>
</protein>
<gene>
    <name evidence="1" type="ORF">M9H77_23145</name>
</gene>
<accession>A0ACC0AS36</accession>
<sequence length="232" mass="26179">MSQSPTELKSGPITRAQRRKLKAIEDNGIVAYLEEALESKITQGTKLELKIGQVFEEDPLPSLVGFCRCFLWSMTPTAHGRSYTTVAGRVRERVLPLNVWFIRLRSSYVFHWSVETTKSSIEVLHEGGDLGKVLNQIYMQLKIHIKVVSEQPLIEGLIISKDGHLPTQCHQERTSDSTRMNLNETLRFIQQLIEGLAGRFQSVAKDTKKMTFPNTSKIVVNCTKTVGKSHSP</sequence>
<name>A0ACC0AS36_CATRO</name>
<keyword evidence="2" id="KW-1185">Reference proteome</keyword>
<evidence type="ECO:0000313" key="2">
    <source>
        <dbReference type="Proteomes" id="UP001060085"/>
    </source>
</evidence>
<proteinExistence type="predicted"/>
<dbReference type="EMBL" id="CM044705">
    <property type="protein sequence ID" value="KAI5663822.1"/>
    <property type="molecule type" value="Genomic_DNA"/>
</dbReference>
<dbReference type="Proteomes" id="UP001060085">
    <property type="component" value="Linkage Group LG05"/>
</dbReference>
<organism evidence="1 2">
    <name type="scientific">Catharanthus roseus</name>
    <name type="common">Madagascar periwinkle</name>
    <name type="synonym">Vinca rosea</name>
    <dbReference type="NCBI Taxonomy" id="4058"/>
    <lineage>
        <taxon>Eukaryota</taxon>
        <taxon>Viridiplantae</taxon>
        <taxon>Streptophyta</taxon>
        <taxon>Embryophyta</taxon>
        <taxon>Tracheophyta</taxon>
        <taxon>Spermatophyta</taxon>
        <taxon>Magnoliopsida</taxon>
        <taxon>eudicotyledons</taxon>
        <taxon>Gunneridae</taxon>
        <taxon>Pentapetalae</taxon>
        <taxon>asterids</taxon>
        <taxon>lamiids</taxon>
        <taxon>Gentianales</taxon>
        <taxon>Apocynaceae</taxon>
        <taxon>Rauvolfioideae</taxon>
        <taxon>Vinceae</taxon>
        <taxon>Catharanthinae</taxon>
        <taxon>Catharanthus</taxon>
    </lineage>
</organism>
<reference evidence="2" key="1">
    <citation type="journal article" date="2023" name="Nat. Plants">
        <title>Single-cell RNA sequencing provides a high-resolution roadmap for understanding the multicellular compartmentation of specialized metabolism.</title>
        <authorList>
            <person name="Sun S."/>
            <person name="Shen X."/>
            <person name="Li Y."/>
            <person name="Li Y."/>
            <person name="Wang S."/>
            <person name="Li R."/>
            <person name="Zhang H."/>
            <person name="Shen G."/>
            <person name="Guo B."/>
            <person name="Wei J."/>
            <person name="Xu J."/>
            <person name="St-Pierre B."/>
            <person name="Chen S."/>
            <person name="Sun C."/>
        </authorList>
    </citation>
    <scope>NUCLEOTIDE SEQUENCE [LARGE SCALE GENOMIC DNA]</scope>
</reference>